<dbReference type="GO" id="GO:0005694">
    <property type="term" value="C:chromosome"/>
    <property type="evidence" value="ECO:0007669"/>
    <property type="project" value="TreeGrafter"/>
</dbReference>
<evidence type="ECO:0000256" key="6">
    <source>
        <dbReference type="ARBA" id="ARBA00011870"/>
    </source>
</evidence>
<keyword evidence="16" id="KW-0472">Membrane</keyword>
<dbReference type="InterPro" id="IPR016024">
    <property type="entry name" value="ARM-type_fold"/>
</dbReference>
<dbReference type="InterPro" id="IPR011990">
    <property type="entry name" value="TPR-like_helical_dom_sf"/>
</dbReference>
<dbReference type="PANTHER" id="PTHR11139">
    <property type="entry name" value="ATAXIA TELANGIECTASIA MUTATED ATM -RELATED"/>
    <property type="match status" value="1"/>
</dbReference>
<dbReference type="GO" id="GO:0005785">
    <property type="term" value="C:signal recognition particle receptor complex"/>
    <property type="evidence" value="ECO:0007669"/>
    <property type="project" value="InterPro"/>
</dbReference>
<dbReference type="PROSITE" id="PS00300">
    <property type="entry name" value="SRP54"/>
    <property type="match status" value="1"/>
</dbReference>
<dbReference type="EC" id="2.7.11.1" evidence="7"/>
<comment type="function">
    <text evidence="20">Serine/threonine protein kinase which activates checkpoint signaling upon genotoxic stresses such as ionizing radiation (IR), ultraviolet light (UV), or DNA replication stalling, thereby acting as a DNA damage sensor. Recognizes the substrate consensus sequence [ST]-Q. Phosphorylates histone H2A to form H2AS128ph (gamma-H2A) at sites of DNA damage, involved in the regulation of DNA damage response mechanism. Required for the control of telomere length and genome stability.</text>
</comment>
<dbReference type="FunFam" id="1.20.120.140:FF:000009">
    <property type="entry name" value="Signal sequence receptor alpha subunit"/>
    <property type="match status" value="1"/>
</dbReference>
<dbReference type="GO" id="GO:0006614">
    <property type="term" value="P:SRP-dependent cotranslational protein targeting to membrane"/>
    <property type="evidence" value="ECO:0007669"/>
    <property type="project" value="InterPro"/>
</dbReference>
<dbReference type="GO" id="GO:0006886">
    <property type="term" value="P:intracellular protein transport"/>
    <property type="evidence" value="ECO:0007669"/>
    <property type="project" value="InterPro"/>
</dbReference>
<dbReference type="Gene3D" id="1.10.1070.11">
    <property type="entry name" value="Phosphatidylinositol 3-/4-kinase, catalytic domain"/>
    <property type="match status" value="1"/>
</dbReference>
<dbReference type="GO" id="GO:0006281">
    <property type="term" value="P:DNA repair"/>
    <property type="evidence" value="ECO:0007669"/>
    <property type="project" value="UniProtKB-KW"/>
</dbReference>
<dbReference type="InterPro" id="IPR000897">
    <property type="entry name" value="SRP54_GTPase_dom"/>
</dbReference>
<dbReference type="Pfam" id="PF02260">
    <property type="entry name" value="FATC"/>
    <property type="match status" value="1"/>
</dbReference>
<dbReference type="Gene3D" id="1.20.120.140">
    <property type="entry name" value="Signal recognition particle SRP54, nucleotide-binding domain"/>
    <property type="match status" value="1"/>
</dbReference>
<dbReference type="FunFam" id="1.10.1070.11:FF:000031">
    <property type="entry name" value="Phosphatidyl inositol 3-kinase"/>
    <property type="match status" value="1"/>
</dbReference>
<keyword evidence="19" id="KW-0539">Nucleus</keyword>
<evidence type="ECO:0000256" key="18">
    <source>
        <dbReference type="ARBA" id="ARBA00023204"/>
    </source>
</evidence>
<dbReference type="InterPro" id="IPR013822">
    <property type="entry name" value="Signal_recog_particl_SRP54_hlx"/>
</dbReference>
<dbReference type="PANTHER" id="PTHR11139:SF125">
    <property type="entry name" value="SERINE_THREONINE-PROTEIN KINASE MEC1"/>
    <property type="match status" value="1"/>
</dbReference>
<dbReference type="SMART" id="SM00146">
    <property type="entry name" value="PI3Kc"/>
    <property type="match status" value="1"/>
</dbReference>
<dbReference type="InterPro" id="IPR011009">
    <property type="entry name" value="Kinase-like_dom_sf"/>
</dbReference>
<dbReference type="FunFam" id="3.30.1010.10:FF:000017">
    <property type="entry name" value="Inositol kinase kinase (UvsB)"/>
    <property type="match status" value="1"/>
</dbReference>
<dbReference type="GO" id="GO:0005634">
    <property type="term" value="C:nucleus"/>
    <property type="evidence" value="ECO:0007669"/>
    <property type="project" value="UniProtKB-SubCell"/>
</dbReference>
<dbReference type="InterPro" id="IPR057564">
    <property type="entry name" value="HEAT_ATR"/>
</dbReference>
<feature type="domain" description="SRP54-type proteins GTP-binding" evidence="24">
    <location>
        <begin position="625"/>
        <end position="638"/>
    </location>
</feature>
<dbReference type="InterPro" id="IPR036225">
    <property type="entry name" value="SRP/SRP_N"/>
</dbReference>
<dbReference type="GO" id="GO:0005047">
    <property type="term" value="F:signal recognition particle binding"/>
    <property type="evidence" value="ECO:0007669"/>
    <property type="project" value="InterPro"/>
</dbReference>
<comment type="subcellular location">
    <subcellularLocation>
        <location evidence="2">Endoplasmic reticulum membrane</location>
        <topology evidence="2">Peripheral membrane protein</topology>
        <orientation evidence="2">Cytoplasmic side</orientation>
    </subcellularLocation>
    <subcellularLocation>
        <location evidence="1">Nucleus</location>
    </subcellularLocation>
</comment>
<keyword evidence="11" id="KW-0227">DNA damage</keyword>
<evidence type="ECO:0000256" key="4">
    <source>
        <dbReference type="ARBA" id="ARBA00010769"/>
    </source>
</evidence>
<evidence type="ECO:0000313" key="26">
    <source>
        <dbReference type="Proteomes" id="UP001321760"/>
    </source>
</evidence>
<dbReference type="InterPro" id="IPR011012">
    <property type="entry name" value="Longin-like_dom_sf"/>
</dbReference>
<evidence type="ECO:0000256" key="2">
    <source>
        <dbReference type="ARBA" id="ARBA00004397"/>
    </source>
</evidence>
<keyword evidence="14" id="KW-0067">ATP-binding</keyword>
<evidence type="ECO:0000256" key="12">
    <source>
        <dbReference type="ARBA" id="ARBA00022777"/>
    </source>
</evidence>
<protein>
    <recommendedName>
        <fullName evidence="21">Signal recognition particle receptor subunit alpha homolog</fullName>
        <ecNumber evidence="7">2.7.11.1</ecNumber>
    </recommendedName>
    <alternativeName>
        <fullName evidence="22">Docking protein alpha</fullName>
    </alternativeName>
</protein>
<evidence type="ECO:0000256" key="8">
    <source>
        <dbReference type="ARBA" id="ARBA00022527"/>
    </source>
</evidence>
<dbReference type="FunFam" id="3.40.50.300:FF:000566">
    <property type="entry name" value="Signal recognition particle receptor subunit alpha"/>
    <property type="match status" value="1"/>
</dbReference>
<dbReference type="SUPFAM" id="SSF48452">
    <property type="entry name" value="TPR-like"/>
    <property type="match status" value="1"/>
</dbReference>
<gene>
    <name evidence="25" type="ORF">QBC34DRAFT_482686</name>
</gene>
<evidence type="ECO:0000313" key="25">
    <source>
        <dbReference type="EMBL" id="KAK4453344.1"/>
    </source>
</evidence>
<evidence type="ECO:0000256" key="7">
    <source>
        <dbReference type="ARBA" id="ARBA00012513"/>
    </source>
</evidence>
<dbReference type="SMART" id="SM00382">
    <property type="entry name" value="AAA"/>
    <property type="match status" value="1"/>
</dbReference>
<keyword evidence="26" id="KW-1185">Reference proteome</keyword>
<dbReference type="SMART" id="SM01343">
    <property type="entry name" value="FATC"/>
    <property type="match status" value="1"/>
</dbReference>
<dbReference type="InterPro" id="IPR012993">
    <property type="entry name" value="UME"/>
</dbReference>
<organism evidence="25 26">
    <name type="scientific">Podospora aff. communis PSN243</name>
    <dbReference type="NCBI Taxonomy" id="3040156"/>
    <lineage>
        <taxon>Eukaryota</taxon>
        <taxon>Fungi</taxon>
        <taxon>Dikarya</taxon>
        <taxon>Ascomycota</taxon>
        <taxon>Pezizomycotina</taxon>
        <taxon>Sordariomycetes</taxon>
        <taxon>Sordariomycetidae</taxon>
        <taxon>Sordariales</taxon>
        <taxon>Podosporaceae</taxon>
        <taxon>Podospora</taxon>
    </lineage>
</organism>
<keyword evidence="13" id="KW-0256">Endoplasmic reticulum</keyword>
<dbReference type="InterPro" id="IPR003593">
    <property type="entry name" value="AAA+_ATPase"/>
</dbReference>
<dbReference type="GO" id="GO:0000077">
    <property type="term" value="P:DNA damage checkpoint signaling"/>
    <property type="evidence" value="ECO:0007669"/>
    <property type="project" value="TreeGrafter"/>
</dbReference>
<evidence type="ECO:0000259" key="24">
    <source>
        <dbReference type="PROSITE" id="PS00300"/>
    </source>
</evidence>
<comment type="similarity">
    <text evidence="4">Belongs to the PI3/PI4-kinase family. ATM subfamily.</text>
</comment>
<proteinExistence type="inferred from homology"/>
<evidence type="ECO:0000256" key="22">
    <source>
        <dbReference type="ARBA" id="ARBA00081194"/>
    </source>
</evidence>
<evidence type="ECO:0000256" key="21">
    <source>
        <dbReference type="ARBA" id="ARBA00071429"/>
    </source>
</evidence>
<keyword evidence="8" id="KW-0723">Serine/threonine-protein kinase</keyword>
<comment type="subunit">
    <text evidence="6">Heterodimer of an alpha and a beta chain.</text>
</comment>
<dbReference type="SUPFAM" id="SSF52540">
    <property type="entry name" value="P-loop containing nucleoside triphosphate hydrolases"/>
    <property type="match status" value="1"/>
</dbReference>
<dbReference type="Gene3D" id="3.30.1010.10">
    <property type="entry name" value="Phosphatidylinositol 3-kinase Catalytic Subunit, Chain A, domain 4"/>
    <property type="match status" value="1"/>
</dbReference>
<evidence type="ECO:0000256" key="5">
    <source>
        <dbReference type="ARBA" id="ARBA00011370"/>
    </source>
</evidence>
<dbReference type="InterPro" id="IPR003152">
    <property type="entry name" value="FATC_dom"/>
</dbReference>
<evidence type="ECO:0000256" key="3">
    <source>
        <dbReference type="ARBA" id="ARBA00008531"/>
    </source>
</evidence>
<reference evidence="25" key="1">
    <citation type="journal article" date="2023" name="Mol. Phylogenet. Evol.">
        <title>Genome-scale phylogeny and comparative genomics of the fungal order Sordariales.</title>
        <authorList>
            <person name="Hensen N."/>
            <person name="Bonometti L."/>
            <person name="Westerberg I."/>
            <person name="Brannstrom I.O."/>
            <person name="Guillou S."/>
            <person name="Cros-Aarteil S."/>
            <person name="Calhoun S."/>
            <person name="Haridas S."/>
            <person name="Kuo A."/>
            <person name="Mondo S."/>
            <person name="Pangilinan J."/>
            <person name="Riley R."/>
            <person name="LaButti K."/>
            <person name="Andreopoulos B."/>
            <person name="Lipzen A."/>
            <person name="Chen C."/>
            <person name="Yan M."/>
            <person name="Daum C."/>
            <person name="Ng V."/>
            <person name="Clum A."/>
            <person name="Steindorff A."/>
            <person name="Ohm R.A."/>
            <person name="Martin F."/>
            <person name="Silar P."/>
            <person name="Natvig D.O."/>
            <person name="Lalanne C."/>
            <person name="Gautier V."/>
            <person name="Ament-Velasquez S.L."/>
            <person name="Kruys A."/>
            <person name="Hutchinson M.I."/>
            <person name="Powell A.J."/>
            <person name="Barry K."/>
            <person name="Miller A.N."/>
            <person name="Grigoriev I.V."/>
            <person name="Debuchy R."/>
            <person name="Gladieux P."/>
            <person name="Hiltunen Thoren M."/>
            <person name="Johannesson H."/>
        </authorList>
    </citation>
    <scope>NUCLEOTIDE SEQUENCE</scope>
    <source>
        <strain evidence="25">PSN243</strain>
    </source>
</reference>
<evidence type="ECO:0000256" key="16">
    <source>
        <dbReference type="ARBA" id="ARBA00023136"/>
    </source>
</evidence>
<comment type="similarity">
    <text evidence="3">Belongs to the GTP-binding SRP family.</text>
</comment>
<evidence type="ECO:0000256" key="15">
    <source>
        <dbReference type="ARBA" id="ARBA00023134"/>
    </source>
</evidence>
<evidence type="ECO:0000256" key="11">
    <source>
        <dbReference type="ARBA" id="ARBA00022763"/>
    </source>
</evidence>
<dbReference type="SMART" id="SM00962">
    <property type="entry name" value="SRP54"/>
    <property type="match status" value="1"/>
</dbReference>
<dbReference type="InterPro" id="IPR027417">
    <property type="entry name" value="P-loop_NTPase"/>
</dbReference>
<keyword evidence="15" id="KW-0342">GTP-binding</keyword>
<dbReference type="InterPro" id="IPR050517">
    <property type="entry name" value="DDR_Repair_Kinase"/>
</dbReference>
<dbReference type="CDD" id="cd00892">
    <property type="entry name" value="PIKKc_ATR"/>
    <property type="match status" value="1"/>
</dbReference>
<dbReference type="GO" id="GO:0000723">
    <property type="term" value="P:telomere maintenance"/>
    <property type="evidence" value="ECO:0007669"/>
    <property type="project" value="TreeGrafter"/>
</dbReference>
<evidence type="ECO:0000256" key="1">
    <source>
        <dbReference type="ARBA" id="ARBA00004123"/>
    </source>
</evidence>
<evidence type="ECO:0000256" key="14">
    <source>
        <dbReference type="ARBA" id="ARBA00022840"/>
    </source>
</evidence>
<comment type="subunit">
    <text evidence="5">Associates with DNA double-strand breaks.</text>
</comment>
<dbReference type="SMART" id="SM00802">
    <property type="entry name" value="UME"/>
    <property type="match status" value="1"/>
</dbReference>
<keyword evidence="10" id="KW-0547">Nucleotide-binding</keyword>
<comment type="caution">
    <text evidence="25">The sequence shown here is derived from an EMBL/GenBank/DDBJ whole genome shotgun (WGS) entry which is preliminary data.</text>
</comment>
<dbReference type="InterPro" id="IPR000403">
    <property type="entry name" value="PI3/4_kinase_cat_dom"/>
</dbReference>
<dbReference type="Pfam" id="PF02881">
    <property type="entry name" value="SRP54_N"/>
    <property type="match status" value="1"/>
</dbReference>
<dbReference type="InterPro" id="IPR042101">
    <property type="entry name" value="SRP54_N_sf"/>
</dbReference>
<dbReference type="Gene3D" id="1.25.40.10">
    <property type="entry name" value="Tetratricopeptide repeat domain"/>
    <property type="match status" value="1"/>
</dbReference>
<dbReference type="SUPFAM" id="SSF56112">
    <property type="entry name" value="Protein kinase-like (PK-like)"/>
    <property type="match status" value="1"/>
</dbReference>
<feature type="region of interest" description="Disordered" evidence="23">
    <location>
        <begin position="206"/>
        <end position="253"/>
    </location>
</feature>
<dbReference type="InterPro" id="IPR003151">
    <property type="entry name" value="PIK-rel_kinase_FAT"/>
</dbReference>
<dbReference type="InterPro" id="IPR036940">
    <property type="entry name" value="PI3/4_kinase_cat_sf"/>
</dbReference>
<reference evidence="25" key="2">
    <citation type="submission" date="2023-05" db="EMBL/GenBank/DDBJ databases">
        <authorList>
            <consortium name="Lawrence Berkeley National Laboratory"/>
            <person name="Steindorff A."/>
            <person name="Hensen N."/>
            <person name="Bonometti L."/>
            <person name="Westerberg I."/>
            <person name="Brannstrom I.O."/>
            <person name="Guillou S."/>
            <person name="Cros-Aarteil S."/>
            <person name="Calhoun S."/>
            <person name="Haridas S."/>
            <person name="Kuo A."/>
            <person name="Mondo S."/>
            <person name="Pangilinan J."/>
            <person name="Riley R."/>
            <person name="Labutti K."/>
            <person name="Andreopoulos B."/>
            <person name="Lipzen A."/>
            <person name="Chen C."/>
            <person name="Yanf M."/>
            <person name="Daum C."/>
            <person name="Ng V."/>
            <person name="Clum A."/>
            <person name="Ohm R."/>
            <person name="Martin F."/>
            <person name="Silar P."/>
            <person name="Natvig D."/>
            <person name="Lalanne C."/>
            <person name="Gautier V."/>
            <person name="Ament-Velasquez S.L."/>
            <person name="Kruys A."/>
            <person name="Hutchinson M.I."/>
            <person name="Powell A.J."/>
            <person name="Barry K."/>
            <person name="Miller A.N."/>
            <person name="Grigoriev I.V."/>
            <person name="Debuchy R."/>
            <person name="Gladieux P."/>
            <person name="Thoren M.H."/>
            <person name="Johannesson H."/>
        </authorList>
    </citation>
    <scope>NUCLEOTIDE SEQUENCE</scope>
    <source>
        <strain evidence="25">PSN243</strain>
    </source>
</reference>
<dbReference type="Pfam" id="PF25030">
    <property type="entry name" value="M-HEAT_ATR"/>
    <property type="match status" value="1"/>
</dbReference>
<keyword evidence="9" id="KW-0808">Transferase</keyword>
<dbReference type="InterPro" id="IPR056802">
    <property type="entry name" value="ATR-like_M-HEAT"/>
</dbReference>
<name>A0AAV9GZI1_9PEZI</name>
<dbReference type="Pfam" id="PF04086">
    <property type="entry name" value="SRP-alpha_N"/>
    <property type="match status" value="1"/>
</dbReference>
<sequence>MLDTFEIITTSGVVLWSRTYAAVSPSVVNNFIVDVFIEEKSAVAGAGAKESSSAATNPPYKNDQHTLRWAFNKELGIIFVAVYRSLLHLTWVDKLVDNIKAIFVDRYGEQFKKPNTNIVRLLKLDDYFDQQLQELETAASKSDRKNLRGFEDLSVSDDLEGPPSPPTLRNRTQDVATDLSPIATPTASRPGTPGANHLVVAKGGPMAKMSRRARKAQNSNSAPPSSGDETSSRRTKAAKPAKKGRKWDADGMADEDDDVQLDYSAPAAVTSDSEAENGRRIGRVEEVDASSWGSNTKGKFVLKDLGDEVHSILASAEAKKATKTDAPSGLVGSGLSAIGGLFRNVVGGKVLTKEDLEKSMKGMEEHLLKKNVAREAAVRLCEGVEKELVGVKTGNFESINAKIQKAMEASLTKMLTPTSSLDLLREIDAITAPSATSLRKPRPYVMSIVGVNGVGKSTNLSKICFFLLQNKYKVLIVAGDTFRSGAVEQLAVHVRNLKELTAREGGQVELYQKGYGKDAAAVAKDAVAFAAQEDFDVVLIDTAGRRHNDQRLMSSLEKFAKFAQPDKILMVGEALVGTDSVAQARNFNAAFGSGRSLDGFIISKCDTVGDMVGTLVSLVHSTNVPVLFVGVGQHYSDLRNFSVKWAYDFATNPTGDGEAPPSTLAARLVENISTSSRSSRPDDVGELKRLSTIIERVKNNPAILETDEQRLEHNHLLIYVCGGVVFESLKWEEPFEDRVKLRDEALKAISFLNVTIRETPKVLTCTTDGKQFASRGKEPLWLWILPKVLRLLGYSKSLALTPAIESLFQHIIFLTTQHSSLWELGTSLMLYFQSNLAAIRKRLETNDIGTLESPVEIELPPRSYLSSFPDVTPKKCSYVLKDVEQAVRHAAGLMTIMKNVIIAKTGPEPHSSLFYAHYSTLLCESLRPLLMLQASWPVHVDMGVTSTIQAALDIATAKSRSGTATVQSRSGKKVVQASQRASNTLALLCSDILENSQLLLSEEDTAPSLRHIISIALVFLAKEAVNSRPLSTLIGYRLVPHVTKLASEIPSEHGDLLKSVRLVAQFGVSPPPKLLDNDFRPSKFSDEGLRKQLIILALAILNRQSDQTVEPATKRRKIAKELSTLGFVVKELCSLIGTGPPKDTRGIADLEPRFIAAFPGMSAEKQCNTLDLLSRVCCSADSTLKLKRKRLDVLTSLECSFCSKYEHATRPKCSDRAARDRAISIFIAILRSPGFQELKRPRVFAMVALRRLAKHSPSLSFLDFETSFAGQWTLDCLRSSVRELRVAAGRTFGVYFADRPNDGLDKSLVRGKRKNALEFLKTLSDKDVMYLHEACILAWGQVGRVIDDDDLGLVLLGLIEYLGHRNTIVSAWAFSEIMNVADFRSVTPRRLFQPYWSSLAFSVVKDLVSKPQTASKMSELLQLQGGVPELLRLLQRQALPWLVLKKKRDVIQKIAEARGETESHLPCLDAANLPAIMALLLSQDVPSIEEFAMAALRHISPVFSQYELGEFLRADPLFVALELFKVAADGDDARRGRVRSALAVVGGLLVNAKDKKDKRSHLIGRYIEQHALGLVSKLAEVITDSFGTNPPDQERRQCLRAIEEMIRVSRSYVSVARPQISASLMSALALDELRVAAFSCWDAMIINMDDVDVEALVEMTFFIIGHYWEVFDEESKTRAAALITFLLDKHGETLKMYSNRLPSLAHIEELGDLYKKVCGLRAPLDNRGTFAVFGQRLGHENPSIVQQTLVELAAFLKTDQDYLQMSAISEQPDSVVLSLTRSLLDCASKYNGWHPDIGRLCAECIGLIGCLDSNRLETTRKQKDFVLVYNFEDASETTDFVTYLLDNVLVKAFLSTTDMKFQGFLAFAMQELLDRTDIKYAVAENGAGECATVFRKWEALSEGTKETLVPFLSSKFVIGAMVYREVEYPIFRGGTGRSYASWIKALVLDLLHNGQNPFSNIIFEPLRRLVRVQDLTVTEALLPFVVLHVVVGTDQPDFRDKIKAELAGILGYQPSETSSYLEREDMKLYYEAVFRIIDYFMRWLRAKKTVHPPAKEAERHKKTIEVVEDLITALDPKLLSKRAVDCKEYSRALFYLEPYMEHHMQAQEQDELAQALQSIYTQVDDPDGLEGISARIMNVSLDQQALNHRKAGRWTAAQSWYEIRLAESPSDINIQLDLLTCLKESGQHDVLLNYVEGMKSSSSSINKITPFAVEASWATNRWKTLEEYLRLYSAGDVSEVFDLGIGQALLSLKEGDVAKFKEHVKMLREKVAGSMSYAATSSLRTAHDLMLRCHVLSDLEMIVDKPAAEDGIEQPILAALDRRLEVLGAYVGDKQYLLGVRRAAMELMRPKYGNQDISSLWLASAQLARKSGSMHQSFNAVLHAQQLGDASATIENARLLYKDGHHRKAIQLLQFAIDTNSFINESLATAPPTSSKSSETHRNLLTARAHLLLAKWLDSTGQTHSSALRSKYQQAAKTHPQWEKGHYYLGRHYKKVLESEKALKVDDQTDEYLTGETAKLVIENYLRSLNFGTKYLYQTLPRILTLWLELGAQIDKPPEGKVSLSRELQNRRRSILHELHKHFQKHLPKMPAFIFYTALPQIAARIAHPHPEVFKMLEQMIVKVIDAHPRQAIWSLFPFMTTRVNSERRIRGQQILATVRSITKKVEGTGGYDLRQLLRMGEKLAEQLLLACNNGDFQSNRTTTASITKDLNFNHKCTPCPLVVPIESCLTATLPTLTDNVRKHKAFSRDVIAIESFLDQVLVLGSLAKPRKLTARGSDGQLYGLLIKPKDDLRTDQRLMEFNGLINRSLKHDAESSRRQLYIRTYAVTPLNEECGIIEWVDGLKTLRDILLGLYKARGITPNYTQITQLMRDAAASDANISLFTNNVLRQFPEILQNWFFSQFPNPSSWFAARLRYTRSCAVMSMVGTILGLGDRHGENVLLEEGNGGIFHVDFNCLFDKGLTFAQPEKVPFRLTHNMTSAMGIYRYDGPFRHCSELTLCVLRQQEETLMTILEAFIYDPTLDLQRSKKRNQEVVKLNPNDVVDSIRRKVRGLLPNESIPLGVEGQVEELIKQATNPRNLAAMYIGWCPFL</sequence>
<feature type="compositionally biased region" description="Basic residues" evidence="23">
    <location>
        <begin position="233"/>
        <end position="245"/>
    </location>
</feature>
<dbReference type="Proteomes" id="UP001321760">
    <property type="component" value="Unassembled WGS sequence"/>
</dbReference>
<evidence type="ECO:0000256" key="17">
    <source>
        <dbReference type="ARBA" id="ARBA00023170"/>
    </source>
</evidence>
<keyword evidence="12" id="KW-0418">Kinase</keyword>
<feature type="compositionally biased region" description="Polar residues" evidence="23">
    <location>
        <begin position="216"/>
        <end position="229"/>
    </location>
</feature>
<dbReference type="Gene3D" id="3.30.450.60">
    <property type="match status" value="1"/>
</dbReference>
<dbReference type="SMART" id="SM00963">
    <property type="entry name" value="SRP54_N"/>
    <property type="match status" value="1"/>
</dbReference>
<dbReference type="FunFam" id="3.30.450.60:FF:000023">
    <property type="entry name" value="Signal sequence receptor alpha subunit"/>
    <property type="match status" value="1"/>
</dbReference>
<dbReference type="SUPFAM" id="SSF47364">
    <property type="entry name" value="Domain of the SRP/SRP receptor G-proteins"/>
    <property type="match status" value="1"/>
</dbReference>
<feature type="region of interest" description="Disordered" evidence="23">
    <location>
        <begin position="149"/>
        <end position="176"/>
    </location>
</feature>
<dbReference type="GO" id="GO:0004674">
    <property type="term" value="F:protein serine/threonine kinase activity"/>
    <property type="evidence" value="ECO:0007669"/>
    <property type="project" value="UniProtKB-KW"/>
</dbReference>
<evidence type="ECO:0000256" key="19">
    <source>
        <dbReference type="ARBA" id="ARBA00023242"/>
    </source>
</evidence>
<dbReference type="Gene3D" id="3.40.50.300">
    <property type="entry name" value="P-loop containing nucleotide triphosphate hydrolases"/>
    <property type="match status" value="1"/>
</dbReference>
<evidence type="ECO:0000256" key="20">
    <source>
        <dbReference type="ARBA" id="ARBA00025079"/>
    </source>
</evidence>
<evidence type="ECO:0000256" key="9">
    <source>
        <dbReference type="ARBA" id="ARBA00022679"/>
    </source>
</evidence>
<dbReference type="Pfam" id="PF02259">
    <property type="entry name" value="FAT"/>
    <property type="match status" value="1"/>
</dbReference>
<dbReference type="InterPro" id="IPR007222">
    <property type="entry name" value="Sig_recog_particle_rcpt_asu_N"/>
</dbReference>
<dbReference type="Pfam" id="PF08064">
    <property type="entry name" value="UME"/>
    <property type="match status" value="1"/>
</dbReference>
<dbReference type="EMBL" id="MU865920">
    <property type="protein sequence ID" value="KAK4453344.1"/>
    <property type="molecule type" value="Genomic_DNA"/>
</dbReference>
<dbReference type="GO" id="GO:0005524">
    <property type="term" value="F:ATP binding"/>
    <property type="evidence" value="ECO:0007669"/>
    <property type="project" value="UniProtKB-KW"/>
</dbReference>
<dbReference type="Pfam" id="PF00448">
    <property type="entry name" value="SRP54"/>
    <property type="match status" value="1"/>
</dbReference>
<evidence type="ECO:0000256" key="23">
    <source>
        <dbReference type="SAM" id="MobiDB-lite"/>
    </source>
</evidence>
<dbReference type="Pfam" id="PF00454">
    <property type="entry name" value="PI3_PI4_kinase"/>
    <property type="match status" value="1"/>
</dbReference>
<dbReference type="Pfam" id="PF23593">
    <property type="entry name" value="HEAT_ATR"/>
    <property type="match status" value="1"/>
</dbReference>
<keyword evidence="18" id="KW-0234">DNA repair</keyword>
<dbReference type="GO" id="GO:0003924">
    <property type="term" value="F:GTPase activity"/>
    <property type="evidence" value="ECO:0007669"/>
    <property type="project" value="InterPro"/>
</dbReference>
<dbReference type="GO" id="GO:0005525">
    <property type="term" value="F:GTP binding"/>
    <property type="evidence" value="ECO:0007669"/>
    <property type="project" value="UniProtKB-KW"/>
</dbReference>
<dbReference type="CDD" id="cd14826">
    <property type="entry name" value="SR_alpha_SRX"/>
    <property type="match status" value="1"/>
</dbReference>
<dbReference type="SUPFAM" id="SSF48371">
    <property type="entry name" value="ARM repeat"/>
    <property type="match status" value="1"/>
</dbReference>
<evidence type="ECO:0000256" key="10">
    <source>
        <dbReference type="ARBA" id="ARBA00022741"/>
    </source>
</evidence>
<evidence type="ECO:0000256" key="13">
    <source>
        <dbReference type="ARBA" id="ARBA00022824"/>
    </source>
</evidence>
<dbReference type="SUPFAM" id="SSF64356">
    <property type="entry name" value="SNARE-like"/>
    <property type="match status" value="1"/>
</dbReference>
<keyword evidence="17" id="KW-0675">Receptor</keyword>
<accession>A0AAV9GZI1</accession>